<dbReference type="CDD" id="cd00609">
    <property type="entry name" value="AAT_like"/>
    <property type="match status" value="1"/>
</dbReference>
<dbReference type="InterPro" id="IPR004839">
    <property type="entry name" value="Aminotransferase_I/II_large"/>
</dbReference>
<comment type="similarity">
    <text evidence="2">Belongs to the class-I pyridoxal-phosphate-dependent aminotransferase family.</text>
</comment>
<evidence type="ECO:0000256" key="4">
    <source>
        <dbReference type="ARBA" id="ARBA00022679"/>
    </source>
</evidence>
<sequence length="419" mass="46198">MPPTAINSTAEDAPEISQLKLSPEANKVTNNNDYSRFLARRTSLRTVDGIRGLLPLEKTPGVISLLAGKPNQSTFPVDEISITLRAPKAPQPYSPSGGEPVLETLKINGDLLATALQYNFTDGVPDLRALLADFQFQEHGVTVDDVNLQLTIGSGSQDLMYKIFTCLIDQGDAILVEAPVYAGVLPILQTLEPNMIEVETDSEGISIDNLREILTNWPKDKPKPKALYTVPYGCNPTGATTPLDRRKEVLKLAEEHDFLILEDDPYYYLYFGSAERAPSYLTLENASLNGGQRRVLRLDSFSKVLSSGMRIGFATGPPALIKPMNSHTSAANLQANSTTQVIALSMLRHWGYDGFRAHIANISGFYRAKRDAFEAAMYKHFKPEGEKPLAEWTRPEAGLFFWSVVSLSDFGHPLIHSSK</sequence>
<dbReference type="AlphaFoldDB" id="M5BZQ2"/>
<evidence type="ECO:0000256" key="3">
    <source>
        <dbReference type="ARBA" id="ARBA00022576"/>
    </source>
</evidence>
<dbReference type="InterPro" id="IPR050859">
    <property type="entry name" value="Class-I_PLP-dep_aminotransf"/>
</dbReference>
<proteinExistence type="inferred from homology"/>
<organism evidence="7 8">
    <name type="scientific">Thanatephorus cucumeris (strain AG1-IB / isolate 7/3/14)</name>
    <name type="common">Lettuce bottom rot fungus</name>
    <name type="synonym">Rhizoctonia solani</name>
    <dbReference type="NCBI Taxonomy" id="1108050"/>
    <lineage>
        <taxon>Eukaryota</taxon>
        <taxon>Fungi</taxon>
        <taxon>Dikarya</taxon>
        <taxon>Basidiomycota</taxon>
        <taxon>Agaricomycotina</taxon>
        <taxon>Agaricomycetes</taxon>
        <taxon>Cantharellales</taxon>
        <taxon>Ceratobasidiaceae</taxon>
        <taxon>Rhizoctonia</taxon>
        <taxon>Rhizoctonia solani AG-1</taxon>
    </lineage>
</organism>
<dbReference type="GO" id="GO:1901605">
    <property type="term" value="P:alpha-amino acid metabolic process"/>
    <property type="evidence" value="ECO:0007669"/>
    <property type="project" value="TreeGrafter"/>
</dbReference>
<dbReference type="PANTHER" id="PTHR42790">
    <property type="entry name" value="AMINOTRANSFERASE"/>
    <property type="match status" value="1"/>
</dbReference>
<comment type="caution">
    <text evidence="7">The sequence shown here is derived from an EMBL/GenBank/DDBJ whole genome shotgun (WGS) entry which is preliminary data.</text>
</comment>
<keyword evidence="3" id="KW-0032">Aminotransferase</keyword>
<dbReference type="GO" id="GO:0030170">
    <property type="term" value="F:pyridoxal phosphate binding"/>
    <property type="evidence" value="ECO:0007669"/>
    <property type="project" value="InterPro"/>
</dbReference>
<dbReference type="SUPFAM" id="SSF53383">
    <property type="entry name" value="PLP-dependent transferases"/>
    <property type="match status" value="1"/>
</dbReference>
<evidence type="ECO:0000313" key="7">
    <source>
        <dbReference type="EMBL" id="CCO32110.1"/>
    </source>
</evidence>
<dbReference type="EMBL" id="CAOJ01009312">
    <property type="protein sequence ID" value="CCO32110.1"/>
    <property type="molecule type" value="Genomic_DNA"/>
</dbReference>
<dbReference type="PANTHER" id="PTHR42790:SF19">
    <property type="entry name" value="KYNURENINE_ALPHA-AMINOADIPATE AMINOTRANSFERASE, MITOCHONDRIAL"/>
    <property type="match status" value="1"/>
</dbReference>
<reference evidence="7 8" key="1">
    <citation type="journal article" date="2013" name="J. Biotechnol.">
        <title>Establishment and interpretation of the genome sequence of the phytopathogenic fungus Rhizoctonia solani AG1-IB isolate 7/3/14.</title>
        <authorList>
            <person name="Wibberg D.W."/>
            <person name="Jelonek L.J."/>
            <person name="Rupp O.R."/>
            <person name="Hennig M.H."/>
            <person name="Eikmeyer F.E."/>
            <person name="Goesmann A.G."/>
            <person name="Hartmann A.H."/>
            <person name="Borriss R.B."/>
            <person name="Grosch R.G."/>
            <person name="Puehler A.P."/>
            <person name="Schlueter A.S."/>
        </authorList>
    </citation>
    <scope>NUCLEOTIDE SEQUENCE [LARGE SCALE GENOMIC DNA]</scope>
    <source>
        <strain evidence="8">AG1-IB / isolate 7/3/14</strain>
    </source>
</reference>
<name>M5BZQ2_THACB</name>
<accession>M5BZQ2</accession>
<dbReference type="Pfam" id="PF00155">
    <property type="entry name" value="Aminotran_1_2"/>
    <property type="match status" value="1"/>
</dbReference>
<gene>
    <name evidence="7" type="ORF">BN14_06163</name>
</gene>
<dbReference type="HOGENOM" id="CLU_017584_0_6_1"/>
<keyword evidence="5" id="KW-0663">Pyridoxal phosphate</keyword>
<evidence type="ECO:0000256" key="5">
    <source>
        <dbReference type="ARBA" id="ARBA00022898"/>
    </source>
</evidence>
<feature type="domain" description="Aminotransferase class I/classII large" evidence="6">
    <location>
        <begin position="116"/>
        <end position="406"/>
    </location>
</feature>
<evidence type="ECO:0000256" key="1">
    <source>
        <dbReference type="ARBA" id="ARBA00001933"/>
    </source>
</evidence>
<comment type="cofactor">
    <cofactor evidence="1">
        <name>pyridoxal 5'-phosphate</name>
        <dbReference type="ChEBI" id="CHEBI:597326"/>
    </cofactor>
</comment>
<dbReference type="Proteomes" id="UP000012065">
    <property type="component" value="Unassembled WGS sequence"/>
</dbReference>
<dbReference type="Gene3D" id="3.40.640.10">
    <property type="entry name" value="Type I PLP-dependent aspartate aminotransferase-like (Major domain)"/>
    <property type="match status" value="1"/>
</dbReference>
<evidence type="ECO:0000259" key="6">
    <source>
        <dbReference type="Pfam" id="PF00155"/>
    </source>
</evidence>
<dbReference type="InterPro" id="IPR015421">
    <property type="entry name" value="PyrdxlP-dep_Trfase_major"/>
</dbReference>
<evidence type="ECO:0000256" key="2">
    <source>
        <dbReference type="ARBA" id="ARBA00007441"/>
    </source>
</evidence>
<dbReference type="GO" id="GO:0008483">
    <property type="term" value="F:transaminase activity"/>
    <property type="evidence" value="ECO:0007669"/>
    <property type="project" value="UniProtKB-KW"/>
</dbReference>
<dbReference type="InterPro" id="IPR015424">
    <property type="entry name" value="PyrdxlP-dep_Trfase"/>
</dbReference>
<keyword evidence="4" id="KW-0808">Transferase</keyword>
<evidence type="ECO:0000313" key="8">
    <source>
        <dbReference type="Proteomes" id="UP000012065"/>
    </source>
</evidence>
<protein>
    <recommendedName>
        <fullName evidence="6">Aminotransferase class I/classII large domain-containing protein</fullName>
    </recommendedName>
</protein>